<accession>A0A381XEA8</accession>
<organism evidence="2">
    <name type="scientific">marine metagenome</name>
    <dbReference type="NCBI Taxonomy" id="408172"/>
    <lineage>
        <taxon>unclassified sequences</taxon>
        <taxon>metagenomes</taxon>
        <taxon>ecological metagenomes</taxon>
    </lineage>
</organism>
<dbReference type="InterPro" id="IPR029069">
    <property type="entry name" value="HotDog_dom_sf"/>
</dbReference>
<dbReference type="AlphaFoldDB" id="A0A381XEA8"/>
<evidence type="ECO:0000256" key="1">
    <source>
        <dbReference type="ARBA" id="ARBA00023239"/>
    </source>
</evidence>
<dbReference type="EMBL" id="UINC01014801">
    <property type="protein sequence ID" value="SVA62862.1"/>
    <property type="molecule type" value="Genomic_DNA"/>
</dbReference>
<sequence length="158" mass="17672">MMKVMEGFSLDKNAILEYQRNRPPYLMVDYVTEVIPGVSANGYKDLTDEDWFFKCHFPGDPNMPGMLQIEALVQLCALTVFTLPGNKGKVVYLSSADKLKLKRKIVSGDRLEMKTELLSWRRGIGKCTGVGAVNGEIACRADFVIAMPDILEEFQVSS</sequence>
<dbReference type="Pfam" id="PF07977">
    <property type="entry name" value="FabA"/>
    <property type="match status" value="1"/>
</dbReference>
<reference evidence="2" key="1">
    <citation type="submission" date="2018-05" db="EMBL/GenBank/DDBJ databases">
        <authorList>
            <person name="Lanie J.A."/>
            <person name="Ng W.-L."/>
            <person name="Kazmierczak K.M."/>
            <person name="Andrzejewski T.M."/>
            <person name="Davidsen T.M."/>
            <person name="Wayne K.J."/>
            <person name="Tettelin H."/>
            <person name="Glass J.I."/>
            <person name="Rusch D."/>
            <person name="Podicherti R."/>
            <person name="Tsui H.-C.T."/>
            <person name="Winkler M.E."/>
        </authorList>
    </citation>
    <scope>NUCLEOTIDE SEQUENCE</scope>
</reference>
<dbReference type="InterPro" id="IPR013114">
    <property type="entry name" value="FabA_FabZ"/>
</dbReference>
<dbReference type="PANTHER" id="PTHR30272">
    <property type="entry name" value="3-HYDROXYACYL-[ACYL-CARRIER-PROTEIN] DEHYDRATASE"/>
    <property type="match status" value="1"/>
</dbReference>
<evidence type="ECO:0008006" key="3">
    <source>
        <dbReference type="Google" id="ProtNLM"/>
    </source>
</evidence>
<dbReference type="Gene3D" id="3.10.129.10">
    <property type="entry name" value="Hotdog Thioesterase"/>
    <property type="match status" value="1"/>
</dbReference>
<gene>
    <name evidence="2" type="ORF">METZ01_LOCUS115716</name>
</gene>
<dbReference type="SUPFAM" id="SSF54637">
    <property type="entry name" value="Thioesterase/thiol ester dehydrase-isomerase"/>
    <property type="match status" value="1"/>
</dbReference>
<protein>
    <recommendedName>
        <fullName evidence="3">Beta-hydroxyacyl-ACP dehydratase</fullName>
    </recommendedName>
</protein>
<dbReference type="GO" id="GO:0016829">
    <property type="term" value="F:lyase activity"/>
    <property type="evidence" value="ECO:0007669"/>
    <property type="project" value="UniProtKB-KW"/>
</dbReference>
<dbReference type="PANTHER" id="PTHR30272:SF1">
    <property type="entry name" value="3-HYDROXYACYL-[ACYL-CARRIER-PROTEIN] DEHYDRATASE"/>
    <property type="match status" value="1"/>
</dbReference>
<keyword evidence="1" id="KW-0456">Lyase</keyword>
<evidence type="ECO:0000313" key="2">
    <source>
        <dbReference type="EMBL" id="SVA62862.1"/>
    </source>
</evidence>
<dbReference type="CDD" id="cd01288">
    <property type="entry name" value="FabZ"/>
    <property type="match status" value="1"/>
</dbReference>
<proteinExistence type="predicted"/>
<name>A0A381XEA8_9ZZZZ</name>